<evidence type="ECO:0008006" key="11">
    <source>
        <dbReference type="Google" id="ProtNLM"/>
    </source>
</evidence>
<comment type="subcellular location">
    <subcellularLocation>
        <location evidence="1">Membrane</location>
        <topology evidence="1">Multi-pass membrane protein</topology>
    </subcellularLocation>
</comment>
<comment type="caution">
    <text evidence="9">The sequence shown here is derived from an EMBL/GenBank/DDBJ whole genome shotgun (WGS) entry which is preliminary data.</text>
</comment>
<feature type="transmembrane region" description="Helical" evidence="8">
    <location>
        <begin position="12"/>
        <end position="31"/>
    </location>
</feature>
<dbReference type="GO" id="GO:0016020">
    <property type="term" value="C:membrane"/>
    <property type="evidence" value="ECO:0007669"/>
    <property type="project" value="UniProtKB-SubCell"/>
</dbReference>
<feature type="transmembrane region" description="Helical" evidence="8">
    <location>
        <begin position="43"/>
        <end position="64"/>
    </location>
</feature>
<feature type="transmembrane region" description="Helical" evidence="8">
    <location>
        <begin position="169"/>
        <end position="187"/>
    </location>
</feature>
<dbReference type="InterPro" id="IPR013936">
    <property type="entry name" value="CRT-like"/>
</dbReference>
<comment type="similarity">
    <text evidence="2">Belongs to the CRT-like transporter family.</text>
</comment>
<dbReference type="Pfam" id="PF08627">
    <property type="entry name" value="CRT-like"/>
    <property type="match status" value="2"/>
</dbReference>
<keyword evidence="4 8" id="KW-0812">Transmembrane</keyword>
<keyword evidence="3" id="KW-0813">Transport</keyword>
<evidence type="ECO:0000256" key="7">
    <source>
        <dbReference type="SAM" id="MobiDB-lite"/>
    </source>
</evidence>
<protein>
    <recommendedName>
        <fullName evidence="11">Drug/Metabolite transporter superfamily</fullName>
    </recommendedName>
</protein>
<organism evidence="9 10">
    <name type="scientific">Chrysophaeum taylorii</name>
    <dbReference type="NCBI Taxonomy" id="2483200"/>
    <lineage>
        <taxon>Eukaryota</taxon>
        <taxon>Sar</taxon>
        <taxon>Stramenopiles</taxon>
        <taxon>Ochrophyta</taxon>
        <taxon>Pelagophyceae</taxon>
        <taxon>Pelagomonadales</taxon>
        <taxon>Pelagomonadaceae</taxon>
        <taxon>Chrysophaeum</taxon>
    </lineage>
</organism>
<evidence type="ECO:0000256" key="4">
    <source>
        <dbReference type="ARBA" id="ARBA00022692"/>
    </source>
</evidence>
<evidence type="ECO:0000313" key="10">
    <source>
        <dbReference type="Proteomes" id="UP001230188"/>
    </source>
</evidence>
<dbReference type="AlphaFoldDB" id="A0AAD7XJ20"/>
<evidence type="ECO:0000256" key="5">
    <source>
        <dbReference type="ARBA" id="ARBA00022989"/>
    </source>
</evidence>
<dbReference type="PANTHER" id="PTHR31326">
    <property type="entry name" value="PROTEIN CLT2, CHLOROPLASTIC"/>
    <property type="match status" value="1"/>
</dbReference>
<reference evidence="9" key="1">
    <citation type="submission" date="2023-01" db="EMBL/GenBank/DDBJ databases">
        <title>Metagenome sequencing of chrysophaentin producing Chrysophaeum taylorii.</title>
        <authorList>
            <person name="Davison J."/>
            <person name="Bewley C."/>
        </authorList>
    </citation>
    <scope>NUCLEOTIDE SEQUENCE</scope>
    <source>
        <strain evidence="9">NIES-1699</strain>
    </source>
</reference>
<dbReference type="EMBL" id="JAQMWT010000344">
    <property type="protein sequence ID" value="KAJ8603757.1"/>
    <property type="molecule type" value="Genomic_DNA"/>
</dbReference>
<dbReference type="Proteomes" id="UP001230188">
    <property type="component" value="Unassembled WGS sequence"/>
</dbReference>
<feature type="compositionally biased region" description="Acidic residues" evidence="7">
    <location>
        <begin position="422"/>
        <end position="433"/>
    </location>
</feature>
<keyword evidence="10" id="KW-1185">Reference proteome</keyword>
<evidence type="ECO:0000256" key="8">
    <source>
        <dbReference type="SAM" id="Phobius"/>
    </source>
</evidence>
<gene>
    <name evidence="9" type="ORF">CTAYLR_000303</name>
</gene>
<evidence type="ECO:0000313" key="9">
    <source>
        <dbReference type="EMBL" id="KAJ8603757.1"/>
    </source>
</evidence>
<keyword evidence="6 8" id="KW-0472">Membrane</keyword>
<feature type="compositionally biased region" description="Basic and acidic residues" evidence="7">
    <location>
        <begin position="434"/>
        <end position="448"/>
    </location>
</feature>
<evidence type="ECO:0000256" key="2">
    <source>
        <dbReference type="ARBA" id="ARBA00006690"/>
    </source>
</evidence>
<accession>A0AAD7XJ20</accession>
<name>A0AAD7XJ20_9STRA</name>
<proteinExistence type="inferred from homology"/>
<sequence>MGGVSRGVFVKSILPAVVVMLAVGPTNFVLYKILFSSYGGRSAFFVMQGVNLLYVVYGACVLGVLRWKTSEITPAMEALPTYPFAVMAALDCLGGLCAAMGAAETPGQLQTLLNQSLVPCTMIASRVLLGTTYSVRKCVGAGVILCGAVVVVSGVPAEDDDASSRRGTVAALVYWASNIPMSLSAVYKEARFGNDPMDVHVMYLTQQVSIYQFLFGFAFAPVETVPGVATKEGLPLGAVLGDLRRESLRFLARPLSLKSRLLLLYVAANFVLNVTGLYVVKVGGASLSAIAYALLWPCSTLAFSAPCLGRFREPLRIETLVGLVVVFAGFFLYELEDILPADFLRRRYSAALLDTSPRAEALPLAPKTPDTAVDAFHERIVLVRVPIRRTRSFDRQTPSWRRGRGGDNNPGATRQTRHLSVDDDDDDDDDDDNADRRPAHEAPPHERGGVFLELAPPPPPP</sequence>
<evidence type="ECO:0000256" key="6">
    <source>
        <dbReference type="ARBA" id="ARBA00023136"/>
    </source>
</evidence>
<evidence type="ECO:0000256" key="3">
    <source>
        <dbReference type="ARBA" id="ARBA00022448"/>
    </source>
</evidence>
<dbReference type="PANTHER" id="PTHR31326:SF1">
    <property type="entry name" value="PROTEIN CLT2, CHLOROPLASTIC"/>
    <property type="match status" value="1"/>
</dbReference>
<evidence type="ECO:0000256" key="1">
    <source>
        <dbReference type="ARBA" id="ARBA00004141"/>
    </source>
</evidence>
<feature type="transmembrane region" description="Helical" evidence="8">
    <location>
        <begin position="138"/>
        <end position="157"/>
    </location>
</feature>
<feature type="transmembrane region" description="Helical" evidence="8">
    <location>
        <begin position="261"/>
        <end position="280"/>
    </location>
</feature>
<keyword evidence="5 8" id="KW-1133">Transmembrane helix</keyword>
<feature type="transmembrane region" description="Helical" evidence="8">
    <location>
        <begin position="286"/>
        <end position="308"/>
    </location>
</feature>
<feature type="region of interest" description="Disordered" evidence="7">
    <location>
        <begin position="394"/>
        <end position="461"/>
    </location>
</feature>